<comment type="caution">
    <text evidence="3">The sequence shown here is derived from an EMBL/GenBank/DDBJ whole genome shotgun (WGS) entry which is preliminary data.</text>
</comment>
<dbReference type="Pfam" id="PF20918">
    <property type="entry name" value="SPOCS_spoVID-N"/>
    <property type="match status" value="1"/>
</dbReference>
<dbReference type="EMBL" id="JAGYPJ010000001">
    <property type="protein sequence ID" value="MBS4199830.1"/>
    <property type="molecule type" value="Genomic_DNA"/>
</dbReference>
<accession>A0A942TKK9</accession>
<dbReference type="Gene3D" id="3.10.350.10">
    <property type="entry name" value="LysM domain"/>
    <property type="match status" value="1"/>
</dbReference>
<feature type="compositionally biased region" description="Basic and acidic residues" evidence="1">
    <location>
        <begin position="292"/>
        <end position="301"/>
    </location>
</feature>
<feature type="compositionally biased region" description="Low complexity" evidence="1">
    <location>
        <begin position="277"/>
        <end position="291"/>
    </location>
</feature>
<evidence type="ECO:0000256" key="1">
    <source>
        <dbReference type="SAM" id="MobiDB-lite"/>
    </source>
</evidence>
<evidence type="ECO:0000313" key="4">
    <source>
        <dbReference type="Proteomes" id="UP000682713"/>
    </source>
</evidence>
<dbReference type="AlphaFoldDB" id="A0A942TKK9"/>
<name>A0A942TKK9_9BACI</name>
<dbReference type="SMART" id="SM00257">
    <property type="entry name" value="LysM"/>
    <property type="match status" value="1"/>
</dbReference>
<sequence length="385" mass="44984">MPERQQTSLKFPLEETVWFQKGQEVDELISISLDPNISIFNEDDYVVLKGTLQLTGEFNHSIESDVVEDIPITGRTYIQAVDTRNEDESIFSHQFPVDITIPKRRIINVDEMEVEIHSFDYELEDSCRLKLFADIYVHGIYEDSLENHDSLQEDVEKEPIYESIELEEEIDEFPVVEEDGPVEIELLARSSKDEENQDENDQNDDDDYEELFEPFTVEARILPQEGEESGEKVHFQPSIPKIPELSLETLDERTLDFFPFKKKKVEPTEHYNEESPTEYYESSYESSSIESSPKKEEETVVKKKKDKYKSMSFADFFARKEEESHTKMRVRLVQHGDSIQQLAEKYDVSVQQILRANKLEASHEVYEGQVLYIPAKSHSSFHNKQ</sequence>
<protein>
    <submittedName>
        <fullName evidence="3">Stage VI sporulation protein D</fullName>
    </submittedName>
</protein>
<gene>
    <name evidence="3" type="primary">spoVID</name>
    <name evidence="3" type="ORF">KHA93_09185</name>
</gene>
<keyword evidence="4" id="KW-1185">Reference proteome</keyword>
<feature type="region of interest" description="Disordered" evidence="1">
    <location>
        <begin position="267"/>
        <end position="301"/>
    </location>
</feature>
<dbReference type="Pfam" id="PF01476">
    <property type="entry name" value="LysM"/>
    <property type="match status" value="1"/>
</dbReference>
<dbReference type="PROSITE" id="PS51782">
    <property type="entry name" value="LYSM"/>
    <property type="match status" value="1"/>
</dbReference>
<dbReference type="InterPro" id="IPR036779">
    <property type="entry name" value="LysM_dom_sf"/>
</dbReference>
<dbReference type="RefSeq" id="WP_213110466.1">
    <property type="nucleotide sequence ID" value="NZ_JAGYPJ010000001.1"/>
</dbReference>
<proteinExistence type="predicted"/>
<dbReference type="InterPro" id="IPR014256">
    <property type="entry name" value="Spore_VI_D"/>
</dbReference>
<evidence type="ECO:0000259" key="2">
    <source>
        <dbReference type="PROSITE" id="PS51782"/>
    </source>
</evidence>
<organism evidence="3 4">
    <name type="scientific">Lederbergia citrisecunda</name>
    <dbReference type="NCBI Taxonomy" id="2833583"/>
    <lineage>
        <taxon>Bacteria</taxon>
        <taxon>Bacillati</taxon>
        <taxon>Bacillota</taxon>
        <taxon>Bacilli</taxon>
        <taxon>Bacillales</taxon>
        <taxon>Bacillaceae</taxon>
        <taxon>Lederbergia</taxon>
    </lineage>
</organism>
<evidence type="ECO:0000313" key="3">
    <source>
        <dbReference type="EMBL" id="MBS4199830.1"/>
    </source>
</evidence>
<dbReference type="Proteomes" id="UP000682713">
    <property type="component" value="Unassembled WGS sequence"/>
</dbReference>
<dbReference type="InterPro" id="IPR048862">
    <property type="entry name" value="SPOCS_spoVID_N"/>
</dbReference>
<reference evidence="3 4" key="1">
    <citation type="submission" date="2021-05" db="EMBL/GenBank/DDBJ databases">
        <title>Novel Bacillus species.</title>
        <authorList>
            <person name="Liu G."/>
        </authorList>
    </citation>
    <scope>NUCLEOTIDE SEQUENCE [LARGE SCALE GENOMIC DNA]</scope>
    <source>
        <strain evidence="3 4">FJAT-49732</strain>
    </source>
</reference>
<dbReference type="NCBIfam" id="TIGR02907">
    <property type="entry name" value="spore_VI_D"/>
    <property type="match status" value="1"/>
</dbReference>
<dbReference type="SUPFAM" id="SSF54106">
    <property type="entry name" value="LysM domain"/>
    <property type="match status" value="1"/>
</dbReference>
<dbReference type="CDD" id="cd00118">
    <property type="entry name" value="LysM"/>
    <property type="match status" value="1"/>
</dbReference>
<feature type="domain" description="LysM" evidence="2">
    <location>
        <begin position="329"/>
        <end position="373"/>
    </location>
</feature>
<dbReference type="InterPro" id="IPR018392">
    <property type="entry name" value="LysM"/>
</dbReference>